<protein>
    <recommendedName>
        <fullName evidence="3">phospholipase D</fullName>
        <ecNumber evidence="3">3.1.4.4</ecNumber>
    </recommendedName>
</protein>
<name>A0ABU8N5M3_9PSEU</name>
<dbReference type="InterPro" id="IPR025202">
    <property type="entry name" value="PLD-like_dom"/>
</dbReference>
<evidence type="ECO:0000256" key="3">
    <source>
        <dbReference type="ARBA" id="ARBA00012027"/>
    </source>
</evidence>
<evidence type="ECO:0000256" key="5">
    <source>
        <dbReference type="ARBA" id="ARBA00022963"/>
    </source>
</evidence>
<keyword evidence="6" id="KW-0443">Lipid metabolism</keyword>
<feature type="domain" description="PLD phosphodiesterase" evidence="7">
    <location>
        <begin position="438"/>
        <end position="469"/>
    </location>
</feature>
<dbReference type="CDD" id="cd09172">
    <property type="entry name" value="PLDc_Nuc_like_unchar1_1"/>
    <property type="match status" value="1"/>
</dbReference>
<evidence type="ECO:0000256" key="6">
    <source>
        <dbReference type="ARBA" id="ARBA00023098"/>
    </source>
</evidence>
<keyword evidence="9" id="KW-1185">Reference proteome</keyword>
<dbReference type="InterPro" id="IPR051406">
    <property type="entry name" value="PLD_domain"/>
</dbReference>
<evidence type="ECO:0000313" key="8">
    <source>
        <dbReference type="EMBL" id="MEJ2887696.1"/>
    </source>
</evidence>
<gene>
    <name evidence="8" type="ORF">WCD41_14650</name>
</gene>
<keyword evidence="5" id="KW-0442">Lipid degradation</keyword>
<evidence type="ECO:0000259" key="7">
    <source>
        <dbReference type="PROSITE" id="PS50035"/>
    </source>
</evidence>
<evidence type="ECO:0000256" key="4">
    <source>
        <dbReference type="ARBA" id="ARBA00022801"/>
    </source>
</evidence>
<dbReference type="EC" id="3.1.4.4" evidence="3"/>
<dbReference type="InterPro" id="IPR001736">
    <property type="entry name" value="PLipase_D/transphosphatidylase"/>
</dbReference>
<reference evidence="8 9" key="1">
    <citation type="submission" date="2024-03" db="EMBL/GenBank/DDBJ databases">
        <title>Actinomycetospora sp. OC33-EN06, a novel actinomycete isolated from wild orchid (Aerides multiflora).</title>
        <authorList>
            <person name="Suriyachadkun C."/>
        </authorList>
    </citation>
    <scope>NUCLEOTIDE SEQUENCE [LARGE SCALE GENOMIC DNA]</scope>
    <source>
        <strain evidence="8 9">OC33-EN06</strain>
    </source>
</reference>
<evidence type="ECO:0000256" key="2">
    <source>
        <dbReference type="ARBA" id="ARBA00008664"/>
    </source>
</evidence>
<comment type="caution">
    <text evidence="8">The sequence shown here is derived from an EMBL/GenBank/DDBJ whole genome shotgun (WGS) entry which is preliminary data.</text>
</comment>
<dbReference type="SUPFAM" id="SSF56024">
    <property type="entry name" value="Phospholipase D/nuclease"/>
    <property type="match status" value="2"/>
</dbReference>
<evidence type="ECO:0000313" key="9">
    <source>
        <dbReference type="Proteomes" id="UP001370100"/>
    </source>
</evidence>
<sequence>MRASENASGLTVQAVAGNNVVLLGMDLPPADVEGLLGFGIERTDHTEGERSWLTNLLRFPASSADGRAPRGPASSEHHPLQTFRWGDYSAKPEHDYTYRVVATAGAPGDLRPVRETSVSVRTEGMRVGDHTVVFNRGATASQLYARRFGDRRPEDVPHREAWRWLSRGMEEGILAFIGQARDASWTLRGAFYEFSYAPVLDALRIAATSGADVRLVVEASDDPSSPHETNAKALAEAGLVDRVISREHSTGIAHNKFLVALHDGEPVGVWTGSTNITTGGIFGHSNVGHAVWRADVARAYLDYWEQLRGDPTTADLRTWCGEHPATPAVDAVPPAGETWLMSPRRNANAMLDFYAARARSAQKAMFLTAAFGVTKRLQPVFLEPGDALRYVLMDTARKGIDLVIREADPDNRVSVGAELPAGAFGDWVEESTHGLNGHVRYIHTKYMLVDPLSDDPLVITGSANFSPDSVTTNDENMLVIRGDTAVADVYLTEFMRLFTHYEARYAITKRRTGRSGLSRRGGLAVDDSWTHRWYEPGSAREKERRLFAGT</sequence>
<keyword evidence="4" id="KW-0378">Hydrolase</keyword>
<organism evidence="8 9">
    <name type="scientific">Actinomycetospora aeridis</name>
    <dbReference type="NCBI Taxonomy" id="3129231"/>
    <lineage>
        <taxon>Bacteria</taxon>
        <taxon>Bacillati</taxon>
        <taxon>Actinomycetota</taxon>
        <taxon>Actinomycetes</taxon>
        <taxon>Pseudonocardiales</taxon>
        <taxon>Pseudonocardiaceae</taxon>
        <taxon>Actinomycetospora</taxon>
    </lineage>
</organism>
<dbReference type="PANTHER" id="PTHR43856">
    <property type="entry name" value="CARDIOLIPIN HYDROLASE"/>
    <property type="match status" value="1"/>
</dbReference>
<dbReference type="Proteomes" id="UP001370100">
    <property type="component" value="Unassembled WGS sequence"/>
</dbReference>
<dbReference type="RefSeq" id="WP_337714143.1">
    <property type="nucleotide sequence ID" value="NZ_JBBEGL010000003.1"/>
</dbReference>
<dbReference type="EMBL" id="JBBEGL010000003">
    <property type="protein sequence ID" value="MEJ2887696.1"/>
    <property type="molecule type" value="Genomic_DNA"/>
</dbReference>
<comment type="catalytic activity">
    <reaction evidence="1">
        <text>a 1,2-diacyl-sn-glycero-3-phosphocholine + H2O = a 1,2-diacyl-sn-glycero-3-phosphate + choline + H(+)</text>
        <dbReference type="Rhea" id="RHEA:14445"/>
        <dbReference type="ChEBI" id="CHEBI:15354"/>
        <dbReference type="ChEBI" id="CHEBI:15377"/>
        <dbReference type="ChEBI" id="CHEBI:15378"/>
        <dbReference type="ChEBI" id="CHEBI:57643"/>
        <dbReference type="ChEBI" id="CHEBI:58608"/>
        <dbReference type="EC" id="3.1.4.4"/>
    </reaction>
</comment>
<comment type="similarity">
    <text evidence="2">Belongs to the phospholipase D family.</text>
</comment>
<evidence type="ECO:0000256" key="1">
    <source>
        <dbReference type="ARBA" id="ARBA00000798"/>
    </source>
</evidence>
<dbReference type="PANTHER" id="PTHR43856:SF1">
    <property type="entry name" value="MITOCHONDRIAL CARDIOLIPIN HYDROLASE"/>
    <property type="match status" value="1"/>
</dbReference>
<proteinExistence type="inferred from homology"/>
<dbReference type="Pfam" id="PF13091">
    <property type="entry name" value="PLDc_2"/>
    <property type="match status" value="2"/>
</dbReference>
<dbReference type="Gene3D" id="3.30.870.10">
    <property type="entry name" value="Endonuclease Chain A"/>
    <property type="match status" value="2"/>
</dbReference>
<accession>A0ABU8N5M3</accession>
<dbReference type="PROSITE" id="PS50035">
    <property type="entry name" value="PLD"/>
    <property type="match status" value="1"/>
</dbReference>